<keyword evidence="4" id="KW-1185">Reference proteome</keyword>
<sequence>MRYLSGWFRSTVPQREVMKLVVRPIVEYFRFERLIAGGGGEGSGSRIANSFLSGILPETGLSVARPIIFQGREITSGLEVCIKVIHKSTLPTSTGGERLWGELCARILHLHFHPNFLMTYGILEDAERYYLVTEVLKGGELFNFLLQEVSVPEELCKHIIRQILLSLEFLHSHNFVHRDVKPENLMFRRSIKGEKVVFPCTKEDPGPIMMESLSRYLENYELVLIDFDTVRMLDIPSHEYSDWQGSKRRLVGTFNYMAPELLRGADYSPASDLWAVGVILFILMTGVPPVPMNEMRSASSTLETLKKVQQKGINFDAYPLTYFPQARSLCIQLLQFQPEYRLSSATTALQHPWLHSSNSLSAKYFVSSKIQASVFANVHPNLLTLPKVPSNSILTTPQPPRLYTPTMKTRTSSAARATTASDLDVS</sequence>
<dbReference type="eggNOG" id="KOG0033">
    <property type="taxonomic scope" value="Eukaryota"/>
</dbReference>
<dbReference type="GO" id="GO:0004672">
    <property type="term" value="F:protein kinase activity"/>
    <property type="evidence" value="ECO:0007669"/>
    <property type="project" value="InterPro"/>
</dbReference>
<reference evidence="3" key="1">
    <citation type="submission" date="2013-12" db="EMBL/GenBank/DDBJ databases">
        <authorList>
            <person name="Omoto C.K."/>
            <person name="Sibley D."/>
            <person name="Venepally P."/>
            <person name="Hadjithomas M."/>
            <person name="Karamycheva S."/>
            <person name="Brunk B."/>
            <person name="Roos D."/>
            <person name="Caler E."/>
            <person name="Lorenzi H."/>
        </authorList>
    </citation>
    <scope>NUCLEOTIDE SEQUENCE</scope>
</reference>
<name>A0A023B1B6_GRENI</name>
<dbReference type="SMART" id="SM00220">
    <property type="entry name" value="S_TKc"/>
    <property type="match status" value="1"/>
</dbReference>
<evidence type="ECO:0000256" key="1">
    <source>
        <dbReference type="SAM" id="MobiDB-lite"/>
    </source>
</evidence>
<keyword evidence="3" id="KW-0418">Kinase</keyword>
<dbReference type="InterPro" id="IPR000719">
    <property type="entry name" value="Prot_kinase_dom"/>
</dbReference>
<dbReference type="EMBL" id="AFNH02001020">
    <property type="protein sequence ID" value="EZG45538.1"/>
    <property type="molecule type" value="Genomic_DNA"/>
</dbReference>
<dbReference type="Gene3D" id="1.10.510.10">
    <property type="entry name" value="Transferase(Phosphotransferase) domain 1"/>
    <property type="match status" value="1"/>
</dbReference>
<feature type="region of interest" description="Disordered" evidence="1">
    <location>
        <begin position="394"/>
        <end position="426"/>
    </location>
</feature>
<dbReference type="GO" id="GO:0005524">
    <property type="term" value="F:ATP binding"/>
    <property type="evidence" value="ECO:0007669"/>
    <property type="project" value="InterPro"/>
</dbReference>
<dbReference type="GeneID" id="22914899"/>
<gene>
    <name evidence="3" type="ORF">GNI_137970</name>
</gene>
<accession>A0A023B1B6</accession>
<comment type="caution">
    <text evidence="3">The sequence shown here is derived from an EMBL/GenBank/DDBJ whole genome shotgun (WGS) entry which is preliminary data.</text>
</comment>
<organism evidence="3 4">
    <name type="scientific">Gregarina niphandrodes</name>
    <name type="common">Septate eugregarine</name>
    <dbReference type="NCBI Taxonomy" id="110365"/>
    <lineage>
        <taxon>Eukaryota</taxon>
        <taxon>Sar</taxon>
        <taxon>Alveolata</taxon>
        <taxon>Apicomplexa</taxon>
        <taxon>Conoidasida</taxon>
        <taxon>Gregarinasina</taxon>
        <taxon>Eugregarinorida</taxon>
        <taxon>Gregarinidae</taxon>
        <taxon>Gregarina</taxon>
    </lineage>
</organism>
<protein>
    <submittedName>
        <fullName evidence="3">Protein kinase domain protein</fullName>
    </submittedName>
</protein>
<dbReference type="PANTHER" id="PTHR24347">
    <property type="entry name" value="SERINE/THREONINE-PROTEIN KINASE"/>
    <property type="match status" value="1"/>
</dbReference>
<feature type="compositionally biased region" description="Low complexity" evidence="1">
    <location>
        <begin position="409"/>
        <end position="426"/>
    </location>
</feature>
<evidence type="ECO:0000313" key="3">
    <source>
        <dbReference type="EMBL" id="EZG45538.1"/>
    </source>
</evidence>
<dbReference type="Pfam" id="PF00069">
    <property type="entry name" value="Pkinase"/>
    <property type="match status" value="1"/>
</dbReference>
<dbReference type="InterPro" id="IPR011009">
    <property type="entry name" value="Kinase-like_dom_sf"/>
</dbReference>
<dbReference type="AlphaFoldDB" id="A0A023B1B6"/>
<feature type="domain" description="Protein kinase" evidence="2">
    <location>
        <begin position="31"/>
        <end position="354"/>
    </location>
</feature>
<dbReference type="VEuPathDB" id="CryptoDB:GNI_137970"/>
<evidence type="ECO:0000313" key="4">
    <source>
        <dbReference type="Proteomes" id="UP000019763"/>
    </source>
</evidence>
<dbReference type="InterPro" id="IPR008271">
    <property type="entry name" value="Ser/Thr_kinase_AS"/>
</dbReference>
<keyword evidence="3" id="KW-0808">Transferase</keyword>
<dbReference type="PROSITE" id="PS00108">
    <property type="entry name" value="PROTEIN_KINASE_ST"/>
    <property type="match status" value="1"/>
</dbReference>
<dbReference type="Proteomes" id="UP000019763">
    <property type="component" value="Unassembled WGS sequence"/>
</dbReference>
<dbReference type="SUPFAM" id="SSF56112">
    <property type="entry name" value="Protein kinase-like (PK-like)"/>
    <property type="match status" value="1"/>
</dbReference>
<dbReference type="PROSITE" id="PS50011">
    <property type="entry name" value="PROTEIN_KINASE_DOM"/>
    <property type="match status" value="1"/>
</dbReference>
<evidence type="ECO:0000259" key="2">
    <source>
        <dbReference type="PROSITE" id="PS50011"/>
    </source>
</evidence>
<dbReference type="RefSeq" id="XP_011132475.1">
    <property type="nucleotide sequence ID" value="XM_011134173.1"/>
</dbReference>
<proteinExistence type="predicted"/>
<dbReference type="OrthoDB" id="5794026at2759"/>
<dbReference type="Gene3D" id="3.30.200.20">
    <property type="entry name" value="Phosphorylase Kinase, domain 1"/>
    <property type="match status" value="1"/>
</dbReference>